<protein>
    <submittedName>
        <fullName evidence="3">Uncharacterized protein</fullName>
    </submittedName>
</protein>
<dbReference type="PANTHER" id="PTHR24322:SF736">
    <property type="entry name" value="RETINOL DEHYDROGENASE 10"/>
    <property type="match status" value="1"/>
</dbReference>
<reference evidence="3 4" key="1">
    <citation type="submission" date="2022-12" db="EMBL/GenBank/DDBJ databases">
        <title>Chromosome-level genome of Tegillarca granosa.</title>
        <authorList>
            <person name="Kim J."/>
        </authorList>
    </citation>
    <scope>NUCLEOTIDE SEQUENCE [LARGE SCALE GENOMIC DNA]</scope>
    <source>
        <strain evidence="3">Teg-2019</strain>
        <tissue evidence="3">Adductor muscle</tissue>
    </source>
</reference>
<name>A0ABQ9FVM1_TEGGR</name>
<dbReference type="Pfam" id="PF00106">
    <property type="entry name" value="adh_short"/>
    <property type="match status" value="1"/>
</dbReference>
<comment type="similarity">
    <text evidence="1">Belongs to the short-chain dehydrogenases/reductases (SDR) family.</text>
</comment>
<dbReference type="Proteomes" id="UP001217089">
    <property type="component" value="Unassembled WGS sequence"/>
</dbReference>
<dbReference type="PRINTS" id="PR00080">
    <property type="entry name" value="SDRFAMILY"/>
</dbReference>
<comment type="caution">
    <text evidence="3">The sequence shown here is derived from an EMBL/GenBank/DDBJ whole genome shotgun (WGS) entry which is preliminary data.</text>
</comment>
<organism evidence="3 4">
    <name type="scientific">Tegillarca granosa</name>
    <name type="common">Malaysian cockle</name>
    <name type="synonym">Anadara granosa</name>
    <dbReference type="NCBI Taxonomy" id="220873"/>
    <lineage>
        <taxon>Eukaryota</taxon>
        <taxon>Metazoa</taxon>
        <taxon>Spiralia</taxon>
        <taxon>Lophotrochozoa</taxon>
        <taxon>Mollusca</taxon>
        <taxon>Bivalvia</taxon>
        <taxon>Autobranchia</taxon>
        <taxon>Pteriomorphia</taxon>
        <taxon>Arcoida</taxon>
        <taxon>Arcoidea</taxon>
        <taxon>Arcidae</taxon>
        <taxon>Tegillarca</taxon>
    </lineage>
</organism>
<dbReference type="SUPFAM" id="SSF51735">
    <property type="entry name" value="NAD(P)-binding Rossmann-fold domains"/>
    <property type="match status" value="1"/>
</dbReference>
<sequence>MRVNLLSLFWTVKAFLPDMMKQNHGHIVNIASSAGLAGISKLGDYSSSKFGVIGFTEVLQYEMKFSGYTGVHTTVVCPAMINTGMFQGARMRYIMFAIYFITAQSVINQGAETNNCQTDVKSAGVVNNANAYI</sequence>
<keyword evidence="2" id="KW-0560">Oxidoreductase</keyword>
<dbReference type="InterPro" id="IPR020904">
    <property type="entry name" value="Sc_DH/Rdtase_CS"/>
</dbReference>
<dbReference type="EMBL" id="JARBDR010000107">
    <property type="protein sequence ID" value="KAJ8321293.1"/>
    <property type="molecule type" value="Genomic_DNA"/>
</dbReference>
<evidence type="ECO:0000256" key="1">
    <source>
        <dbReference type="ARBA" id="ARBA00006484"/>
    </source>
</evidence>
<dbReference type="PRINTS" id="PR00081">
    <property type="entry name" value="GDHRDH"/>
</dbReference>
<proteinExistence type="inferred from homology"/>
<evidence type="ECO:0000313" key="4">
    <source>
        <dbReference type="Proteomes" id="UP001217089"/>
    </source>
</evidence>
<dbReference type="PROSITE" id="PS00061">
    <property type="entry name" value="ADH_SHORT"/>
    <property type="match status" value="1"/>
</dbReference>
<dbReference type="InterPro" id="IPR036291">
    <property type="entry name" value="NAD(P)-bd_dom_sf"/>
</dbReference>
<dbReference type="Gene3D" id="3.40.50.720">
    <property type="entry name" value="NAD(P)-binding Rossmann-like Domain"/>
    <property type="match status" value="1"/>
</dbReference>
<accession>A0ABQ9FVM1</accession>
<gene>
    <name evidence="3" type="ORF">KUTeg_001151</name>
</gene>
<evidence type="ECO:0000313" key="3">
    <source>
        <dbReference type="EMBL" id="KAJ8321293.1"/>
    </source>
</evidence>
<evidence type="ECO:0000256" key="2">
    <source>
        <dbReference type="ARBA" id="ARBA00023002"/>
    </source>
</evidence>
<dbReference type="InterPro" id="IPR002347">
    <property type="entry name" value="SDR_fam"/>
</dbReference>
<dbReference type="PANTHER" id="PTHR24322">
    <property type="entry name" value="PKSB"/>
    <property type="match status" value="1"/>
</dbReference>
<keyword evidence="4" id="KW-1185">Reference proteome</keyword>